<evidence type="ECO:0000313" key="2">
    <source>
        <dbReference type="EMBL" id="MCG7320513.1"/>
    </source>
</evidence>
<reference evidence="2 3" key="1">
    <citation type="submission" date="2022-02" db="EMBL/GenBank/DDBJ databases">
        <title>Uncovering new skin microbiome diversity through culturing and metagenomics.</title>
        <authorList>
            <person name="Conlan S."/>
            <person name="Deming C."/>
            <person name="Nisc Comparative Sequencing Program N."/>
            <person name="Segre J.A."/>
        </authorList>
    </citation>
    <scope>NUCLEOTIDE SEQUENCE [LARGE SCALE GENOMIC DNA]</scope>
    <source>
        <strain evidence="2 3">ACRQZ</strain>
    </source>
</reference>
<feature type="transmembrane region" description="Helical" evidence="1">
    <location>
        <begin position="7"/>
        <end position="29"/>
    </location>
</feature>
<proteinExistence type="predicted"/>
<protein>
    <submittedName>
        <fullName evidence="2">YdcF family protein</fullName>
    </submittedName>
</protein>
<name>A0ABS9PXZ9_9MICO</name>
<evidence type="ECO:0000256" key="1">
    <source>
        <dbReference type="SAM" id="Phobius"/>
    </source>
</evidence>
<organism evidence="2 3">
    <name type="scientific">Arsenicicoccus bolidensis</name>
    <dbReference type="NCBI Taxonomy" id="229480"/>
    <lineage>
        <taxon>Bacteria</taxon>
        <taxon>Bacillati</taxon>
        <taxon>Actinomycetota</taxon>
        <taxon>Actinomycetes</taxon>
        <taxon>Micrococcales</taxon>
        <taxon>Intrasporangiaceae</taxon>
        <taxon>Arsenicicoccus</taxon>
    </lineage>
</organism>
<dbReference type="Proteomes" id="UP001521931">
    <property type="component" value="Unassembled WGS sequence"/>
</dbReference>
<keyword evidence="1" id="KW-0812">Transmembrane</keyword>
<keyword evidence="1" id="KW-0472">Membrane</keyword>
<sequence length="175" mass="18804">MSSRLRIGCLASLGVALAMVCVLVVVILFPRHDPVGRSDAIVVLGPSVDERVTQAELLMRKGAAGTMVVSAHPADLGRVPDVCAHEKPYPVVCFDPVPSTTQGEARAVAKLARERGWTSLQVITFDPQVERARLILGRCFPGRISMLDHTEGYDLPVMLVYQSGGWAKALISPGC</sequence>
<accession>A0ABS9PXZ9</accession>
<comment type="caution">
    <text evidence="2">The sequence shown here is derived from an EMBL/GenBank/DDBJ whole genome shotgun (WGS) entry which is preliminary data.</text>
</comment>
<dbReference type="EMBL" id="JAKRCV010000002">
    <property type="protein sequence ID" value="MCG7320513.1"/>
    <property type="molecule type" value="Genomic_DNA"/>
</dbReference>
<keyword evidence="3" id="KW-1185">Reference proteome</keyword>
<keyword evidence="1" id="KW-1133">Transmembrane helix</keyword>
<dbReference type="RefSeq" id="WP_239261543.1">
    <property type="nucleotide sequence ID" value="NZ_JAKRCV010000002.1"/>
</dbReference>
<evidence type="ECO:0000313" key="3">
    <source>
        <dbReference type="Proteomes" id="UP001521931"/>
    </source>
</evidence>
<gene>
    <name evidence="2" type="ORF">MHL29_01195</name>
</gene>